<evidence type="ECO:0000313" key="3">
    <source>
        <dbReference type="Proteomes" id="UP000794436"/>
    </source>
</evidence>
<keyword evidence="3" id="KW-1185">Reference proteome</keyword>
<dbReference type="AlphaFoldDB" id="A0A8K1FD60"/>
<organism evidence="2 3">
    <name type="scientific">Pythium oligandrum</name>
    <name type="common">Mycoparasitic fungus</name>
    <dbReference type="NCBI Taxonomy" id="41045"/>
    <lineage>
        <taxon>Eukaryota</taxon>
        <taxon>Sar</taxon>
        <taxon>Stramenopiles</taxon>
        <taxon>Oomycota</taxon>
        <taxon>Peronosporomycetes</taxon>
        <taxon>Pythiales</taxon>
        <taxon>Pythiaceae</taxon>
        <taxon>Pythium</taxon>
    </lineage>
</organism>
<evidence type="ECO:0000256" key="1">
    <source>
        <dbReference type="SAM" id="MobiDB-lite"/>
    </source>
</evidence>
<reference evidence="2" key="1">
    <citation type="submission" date="2019-03" db="EMBL/GenBank/DDBJ databases">
        <title>Long read genome sequence of the mycoparasitic Pythium oligandrum ATCC 38472 isolated from sugarbeet rhizosphere.</title>
        <authorList>
            <person name="Gaulin E."/>
        </authorList>
    </citation>
    <scope>NUCLEOTIDE SEQUENCE</scope>
    <source>
        <strain evidence="2">ATCC 38472_TT</strain>
    </source>
</reference>
<protein>
    <submittedName>
        <fullName evidence="2">Uncharacterized protein</fullName>
    </submittedName>
</protein>
<gene>
    <name evidence="2" type="ORF">Poli38472_013435</name>
</gene>
<proteinExistence type="predicted"/>
<dbReference type="Proteomes" id="UP000794436">
    <property type="component" value="Unassembled WGS sequence"/>
</dbReference>
<name>A0A8K1FD60_PYTOL</name>
<feature type="region of interest" description="Disordered" evidence="1">
    <location>
        <begin position="19"/>
        <end position="39"/>
    </location>
</feature>
<dbReference type="EMBL" id="SPLM01000113">
    <property type="protein sequence ID" value="TMW57961.1"/>
    <property type="molecule type" value="Genomic_DNA"/>
</dbReference>
<evidence type="ECO:0000313" key="2">
    <source>
        <dbReference type="EMBL" id="TMW57961.1"/>
    </source>
</evidence>
<comment type="caution">
    <text evidence="2">The sequence shown here is derived from an EMBL/GenBank/DDBJ whole genome shotgun (WGS) entry which is preliminary data.</text>
</comment>
<sequence>MEMTQEDDVYMGQEALEMPPEGVEMEEEEPTTPPATAGEVGHVDMSEAMGTPDYSLDQLLAQLTEVATQFVTSFRENEAEGERIQAELDELHQEQNARCQGMVQRLELAGNTLFAFGQDENPVELEGNVAESQEMDTEMTMPE</sequence>
<accession>A0A8K1FD60</accession>